<keyword evidence="2" id="KW-0472">Membrane</keyword>
<gene>
    <name evidence="3" type="ORF">GTO89_06305</name>
</gene>
<organism evidence="3 4">
    <name type="scientific">Heliomicrobium gestii</name>
    <name type="common">Heliobacterium gestii</name>
    <dbReference type="NCBI Taxonomy" id="2699"/>
    <lineage>
        <taxon>Bacteria</taxon>
        <taxon>Bacillati</taxon>
        <taxon>Bacillota</taxon>
        <taxon>Clostridia</taxon>
        <taxon>Eubacteriales</taxon>
        <taxon>Heliobacteriaceae</taxon>
        <taxon>Heliomicrobium</taxon>
    </lineage>
</organism>
<evidence type="ECO:0000313" key="4">
    <source>
        <dbReference type="Proteomes" id="UP000471031"/>
    </source>
</evidence>
<dbReference type="EMBL" id="WXEX01000004">
    <property type="protein sequence ID" value="MZP42649.1"/>
    <property type="molecule type" value="Genomic_DNA"/>
</dbReference>
<evidence type="ECO:0008006" key="5">
    <source>
        <dbReference type="Google" id="ProtNLM"/>
    </source>
</evidence>
<name>A0A845LDE6_HELGE</name>
<dbReference type="AlphaFoldDB" id="A0A845LDE6"/>
<accession>A0A845LDE6</accession>
<evidence type="ECO:0000256" key="1">
    <source>
        <dbReference type="SAM" id="MobiDB-lite"/>
    </source>
</evidence>
<reference evidence="3 4" key="1">
    <citation type="submission" date="2020-01" db="EMBL/GenBank/DDBJ databases">
        <title>Whole genome sequence of Heliobacterium gestii DSM 11169.</title>
        <authorList>
            <person name="Kyndt J.A."/>
            <person name="Meyer T.E."/>
        </authorList>
    </citation>
    <scope>NUCLEOTIDE SEQUENCE [LARGE SCALE GENOMIC DNA]</scope>
    <source>
        <strain evidence="3 4">DSM 11169</strain>
    </source>
</reference>
<feature type="transmembrane region" description="Helical" evidence="2">
    <location>
        <begin position="35"/>
        <end position="52"/>
    </location>
</feature>
<dbReference type="RefSeq" id="WP_161261204.1">
    <property type="nucleotide sequence ID" value="NZ_JAFBDC010000003.1"/>
</dbReference>
<dbReference type="Proteomes" id="UP000471031">
    <property type="component" value="Unassembled WGS sequence"/>
</dbReference>
<keyword evidence="4" id="KW-1185">Reference proteome</keyword>
<feature type="region of interest" description="Disordered" evidence="1">
    <location>
        <begin position="85"/>
        <end position="138"/>
    </location>
</feature>
<sequence length="138" mass="14774">MEIFTGSSAVILATTLLSGYVARLFFIRHRRYKDFVVGVAAISGVFIYAGLYSLPPETQSVVLTGLMAGLGAVIGREATKRAEMNGELPEVLRPPLEPSKVTSPTAVAPSAAEPEFLMDSQEKSEKRLEPVHAATPAN</sequence>
<keyword evidence="2" id="KW-1133">Transmembrane helix</keyword>
<proteinExistence type="predicted"/>
<feature type="transmembrane region" description="Helical" evidence="2">
    <location>
        <begin position="58"/>
        <end position="75"/>
    </location>
</feature>
<evidence type="ECO:0000256" key="2">
    <source>
        <dbReference type="SAM" id="Phobius"/>
    </source>
</evidence>
<comment type="caution">
    <text evidence="3">The sequence shown here is derived from an EMBL/GenBank/DDBJ whole genome shotgun (WGS) entry which is preliminary data.</text>
</comment>
<feature type="transmembrane region" description="Helical" evidence="2">
    <location>
        <begin position="6"/>
        <end position="26"/>
    </location>
</feature>
<protein>
    <recommendedName>
        <fullName evidence="5">Holin</fullName>
    </recommendedName>
</protein>
<evidence type="ECO:0000313" key="3">
    <source>
        <dbReference type="EMBL" id="MZP42649.1"/>
    </source>
</evidence>
<keyword evidence="2" id="KW-0812">Transmembrane</keyword>
<feature type="compositionally biased region" description="Basic and acidic residues" evidence="1">
    <location>
        <begin position="120"/>
        <end position="130"/>
    </location>
</feature>